<feature type="repeat" description="WD" evidence="1">
    <location>
        <begin position="284"/>
        <end position="306"/>
    </location>
</feature>
<organism evidence="3 4">
    <name type="scientific">Hibiscus sabdariffa</name>
    <name type="common">roselle</name>
    <dbReference type="NCBI Taxonomy" id="183260"/>
    <lineage>
        <taxon>Eukaryota</taxon>
        <taxon>Viridiplantae</taxon>
        <taxon>Streptophyta</taxon>
        <taxon>Embryophyta</taxon>
        <taxon>Tracheophyta</taxon>
        <taxon>Spermatophyta</taxon>
        <taxon>Magnoliopsida</taxon>
        <taxon>eudicotyledons</taxon>
        <taxon>Gunneridae</taxon>
        <taxon>Pentapetalae</taxon>
        <taxon>rosids</taxon>
        <taxon>malvids</taxon>
        <taxon>Malvales</taxon>
        <taxon>Malvaceae</taxon>
        <taxon>Malvoideae</taxon>
        <taxon>Hibiscus</taxon>
    </lineage>
</organism>
<comment type="caution">
    <text evidence="3">The sequence shown here is derived from an EMBL/GenBank/DDBJ whole genome shotgun (WGS) entry which is preliminary data.</text>
</comment>
<dbReference type="PANTHER" id="PTHR36395">
    <property type="entry name" value="RING-H2 ZINC FINGER PROTEIN"/>
    <property type="match status" value="1"/>
</dbReference>
<keyword evidence="1" id="KW-0853">WD repeat</keyword>
<keyword evidence="4" id="KW-1185">Reference proteome</keyword>
<dbReference type="SUPFAM" id="SSF55811">
    <property type="entry name" value="Nudix"/>
    <property type="match status" value="1"/>
</dbReference>
<dbReference type="SUPFAM" id="SSF50978">
    <property type="entry name" value="WD40 repeat-like"/>
    <property type="match status" value="1"/>
</dbReference>
<evidence type="ECO:0000313" key="3">
    <source>
        <dbReference type="EMBL" id="KAK9039880.1"/>
    </source>
</evidence>
<protein>
    <recommendedName>
        <fullName evidence="2">Nudix hydrolase domain-containing protein</fullName>
    </recommendedName>
</protein>
<sequence>MSRPPHSINKSQTSTTAESTFFFNIRKPTATLPHISLTAISLIFLVSSTKPNTSLIKFLPLYLFPSNPRRFLRIPSMSCPSSTAFATPQALSGWLKPRVPSQSLASWGLKPGTKNVHNLWLELSQGETSLLDSSPPLRTVNVVSVRVLRKNNNLFLVEAGQELSDASFRDRFQPLSEKMKPHESIEEAVARAVREELGSMTVSIVPGSYEKKLEERNSASYPGLPARYVLHSVDAWVEGLPEGDFVTEEKEEYEDLDGSMGLEKAVSVRKHFWKWSLCEEICRLKWSNSGQQVAGGGNDIVVRIWDRSVASLNSPKTMATQLEKMAELTGQSPDGCTVASLVGDETPRLWNVFGDP</sequence>
<evidence type="ECO:0000313" key="4">
    <source>
        <dbReference type="Proteomes" id="UP001396334"/>
    </source>
</evidence>
<dbReference type="Pfam" id="PF00293">
    <property type="entry name" value="NUDIX"/>
    <property type="match status" value="1"/>
</dbReference>
<evidence type="ECO:0000256" key="1">
    <source>
        <dbReference type="PROSITE-ProRule" id="PRU00221"/>
    </source>
</evidence>
<dbReference type="Proteomes" id="UP001396334">
    <property type="component" value="Unassembled WGS sequence"/>
</dbReference>
<feature type="domain" description="Nudix hydrolase" evidence="2">
    <location>
        <begin position="141"/>
        <end position="263"/>
    </location>
</feature>
<dbReference type="InterPro" id="IPR001680">
    <property type="entry name" value="WD40_rpt"/>
</dbReference>
<dbReference type="PROSITE" id="PS50082">
    <property type="entry name" value="WD_REPEATS_2"/>
    <property type="match status" value="1"/>
</dbReference>
<reference evidence="3 4" key="1">
    <citation type="journal article" date="2024" name="G3 (Bethesda)">
        <title>Genome assembly of Hibiscus sabdariffa L. provides insights into metabolisms of medicinal natural products.</title>
        <authorList>
            <person name="Kim T."/>
        </authorList>
    </citation>
    <scope>NUCLEOTIDE SEQUENCE [LARGE SCALE GENOMIC DNA]</scope>
    <source>
        <strain evidence="3">TK-2024</strain>
        <tissue evidence="3">Old leaves</tissue>
    </source>
</reference>
<name>A0ABR2TR02_9ROSI</name>
<dbReference type="InterPro" id="IPR015797">
    <property type="entry name" value="NUDIX_hydrolase-like_dom_sf"/>
</dbReference>
<proteinExistence type="predicted"/>
<dbReference type="InterPro" id="IPR000086">
    <property type="entry name" value="NUDIX_hydrolase_dom"/>
</dbReference>
<dbReference type="InterPro" id="IPR015943">
    <property type="entry name" value="WD40/YVTN_repeat-like_dom_sf"/>
</dbReference>
<gene>
    <name evidence="3" type="ORF">V6N11_015066</name>
</gene>
<dbReference type="PANTHER" id="PTHR36395:SF1">
    <property type="entry name" value="RING-H2 ZINC FINGER PROTEIN"/>
    <property type="match status" value="1"/>
</dbReference>
<dbReference type="Gene3D" id="2.130.10.10">
    <property type="entry name" value="YVTN repeat-like/Quinoprotein amine dehydrogenase"/>
    <property type="match status" value="1"/>
</dbReference>
<evidence type="ECO:0000259" key="2">
    <source>
        <dbReference type="Pfam" id="PF00293"/>
    </source>
</evidence>
<dbReference type="InterPro" id="IPR036322">
    <property type="entry name" value="WD40_repeat_dom_sf"/>
</dbReference>
<accession>A0ABR2TR02</accession>
<dbReference type="EMBL" id="JBBPBN010000004">
    <property type="protein sequence ID" value="KAK9039880.1"/>
    <property type="molecule type" value="Genomic_DNA"/>
</dbReference>